<name>A0A846TVU4_9MOLU</name>
<dbReference type="GO" id="GO:0009229">
    <property type="term" value="P:thiamine diphosphate biosynthetic process"/>
    <property type="evidence" value="ECO:0007669"/>
    <property type="project" value="InterPro"/>
</dbReference>
<dbReference type="NCBIfam" id="TIGR01378">
    <property type="entry name" value="thi_PPkinase"/>
    <property type="match status" value="1"/>
</dbReference>
<dbReference type="Proteomes" id="UP000584587">
    <property type="component" value="Unassembled WGS sequence"/>
</dbReference>
<gene>
    <name evidence="7" type="ORF">HER12_00680</name>
</gene>
<dbReference type="PANTHER" id="PTHR41299">
    <property type="entry name" value="THIAMINE PYROPHOSPHOKINASE"/>
    <property type="match status" value="1"/>
</dbReference>
<evidence type="ECO:0000256" key="4">
    <source>
        <dbReference type="ARBA" id="ARBA00022840"/>
    </source>
</evidence>
<reference evidence="7 8" key="1">
    <citation type="submission" date="2020-04" db="EMBL/GenBank/DDBJ databases">
        <title>Complete genome sequence of Spiroplasma platyhelix ATCC 51748, an insect isolate.</title>
        <authorList>
            <person name="Green E.A."/>
            <person name="Klassen J.L."/>
        </authorList>
    </citation>
    <scope>NUCLEOTIDE SEQUENCE [LARGE SCALE GENOMIC DNA]</scope>
    <source>
        <strain evidence="7 8">PALS-1</strain>
    </source>
</reference>
<dbReference type="InterPro" id="IPR053149">
    <property type="entry name" value="TPK"/>
</dbReference>
<dbReference type="PANTHER" id="PTHR41299:SF1">
    <property type="entry name" value="THIAMINE PYROPHOSPHOKINASE"/>
    <property type="match status" value="1"/>
</dbReference>
<dbReference type="GO" id="GO:0004788">
    <property type="term" value="F:thiamine diphosphokinase activity"/>
    <property type="evidence" value="ECO:0007669"/>
    <property type="project" value="UniProtKB-UniRule"/>
</dbReference>
<dbReference type="EMBL" id="JAAVVK010000001">
    <property type="protein sequence ID" value="NKE38272.1"/>
    <property type="molecule type" value="Genomic_DNA"/>
</dbReference>
<keyword evidence="4" id="KW-0067">ATP-binding</keyword>
<dbReference type="GO" id="GO:0030975">
    <property type="term" value="F:thiamine binding"/>
    <property type="evidence" value="ECO:0007669"/>
    <property type="project" value="InterPro"/>
</dbReference>
<dbReference type="InterPro" id="IPR036759">
    <property type="entry name" value="TPK_catalytic_sf"/>
</dbReference>
<evidence type="ECO:0000256" key="1">
    <source>
        <dbReference type="ARBA" id="ARBA00022679"/>
    </source>
</evidence>
<evidence type="ECO:0000259" key="6">
    <source>
        <dbReference type="Pfam" id="PF04263"/>
    </source>
</evidence>
<dbReference type="GO" id="GO:0016301">
    <property type="term" value="F:kinase activity"/>
    <property type="evidence" value="ECO:0007669"/>
    <property type="project" value="UniProtKB-KW"/>
</dbReference>
<sequence length="219" mass="25065">MKQLIIVCRDLAINWQQFSNPIYIGVESGALALIKSKLPITFTCGDFDSTSSSELQVIEDAAKKDNFKIIKVDGQKDYLDSELAIVEAIKLKLEFDQIVLITDGSRWDMIFAQINFLRKYAKYQPILIGRENYLFALQQGTKFTFTSEQIKYKYISFFSLDEKAVLYNFTGCKYYPNQDVSINNQDVLAVSNEFLANEAKPTIEIKKGWCLVCLAEKLN</sequence>
<evidence type="ECO:0000256" key="5">
    <source>
        <dbReference type="NCBIfam" id="TIGR01378"/>
    </source>
</evidence>
<dbReference type="Pfam" id="PF04263">
    <property type="entry name" value="TPK_catalytic"/>
    <property type="match status" value="1"/>
</dbReference>
<proteinExistence type="predicted"/>
<dbReference type="EC" id="2.7.6.2" evidence="5"/>
<evidence type="ECO:0000256" key="2">
    <source>
        <dbReference type="ARBA" id="ARBA00022741"/>
    </source>
</evidence>
<comment type="caution">
    <text evidence="7">The sequence shown here is derived from an EMBL/GenBank/DDBJ whole genome shotgun (WGS) entry which is preliminary data.</text>
</comment>
<dbReference type="GO" id="GO:0006772">
    <property type="term" value="P:thiamine metabolic process"/>
    <property type="evidence" value="ECO:0007669"/>
    <property type="project" value="UniProtKB-UniRule"/>
</dbReference>
<dbReference type="Gene3D" id="3.40.50.10240">
    <property type="entry name" value="Thiamin pyrophosphokinase, catalytic domain"/>
    <property type="match status" value="1"/>
</dbReference>
<organism evidence="7 8">
    <name type="scientific">Spiroplasma platyhelix PALS-1</name>
    <dbReference type="NCBI Taxonomy" id="1276218"/>
    <lineage>
        <taxon>Bacteria</taxon>
        <taxon>Bacillati</taxon>
        <taxon>Mycoplasmatota</taxon>
        <taxon>Mollicutes</taxon>
        <taxon>Entomoplasmatales</taxon>
        <taxon>Spiroplasmataceae</taxon>
        <taxon>Spiroplasma</taxon>
    </lineage>
</organism>
<dbReference type="CDD" id="cd07995">
    <property type="entry name" value="TPK"/>
    <property type="match status" value="1"/>
</dbReference>
<keyword evidence="1 7" id="KW-0808">Transferase</keyword>
<protein>
    <recommendedName>
        <fullName evidence="5">Thiamine diphosphokinase</fullName>
        <ecNumber evidence="5">2.7.6.2</ecNumber>
    </recommendedName>
</protein>
<dbReference type="RefSeq" id="WP_168104746.1">
    <property type="nucleotide sequence ID" value="NZ_CP051215.1"/>
</dbReference>
<evidence type="ECO:0000313" key="8">
    <source>
        <dbReference type="Proteomes" id="UP000584587"/>
    </source>
</evidence>
<feature type="domain" description="Thiamin pyrophosphokinase catalytic" evidence="6">
    <location>
        <begin position="20"/>
        <end position="122"/>
    </location>
</feature>
<keyword evidence="2" id="KW-0547">Nucleotide-binding</keyword>
<dbReference type="InterPro" id="IPR007371">
    <property type="entry name" value="TPK_catalytic"/>
</dbReference>
<evidence type="ECO:0000256" key="3">
    <source>
        <dbReference type="ARBA" id="ARBA00022777"/>
    </source>
</evidence>
<dbReference type="AlphaFoldDB" id="A0A846TVU4"/>
<keyword evidence="3 7" id="KW-0418">Kinase</keyword>
<keyword evidence="8" id="KW-1185">Reference proteome</keyword>
<dbReference type="GO" id="GO:0005524">
    <property type="term" value="F:ATP binding"/>
    <property type="evidence" value="ECO:0007669"/>
    <property type="project" value="UniProtKB-KW"/>
</dbReference>
<dbReference type="InterPro" id="IPR006282">
    <property type="entry name" value="Thi_PPkinase"/>
</dbReference>
<dbReference type="SUPFAM" id="SSF63999">
    <property type="entry name" value="Thiamin pyrophosphokinase, catalytic domain"/>
    <property type="match status" value="1"/>
</dbReference>
<evidence type="ECO:0000313" key="7">
    <source>
        <dbReference type="EMBL" id="NKE38272.1"/>
    </source>
</evidence>
<accession>A0A846TVU4</accession>